<dbReference type="RefSeq" id="XP_012654816.1">
    <property type="nucleotide sequence ID" value="XM_012799362.1"/>
</dbReference>
<feature type="transmembrane region" description="Helical" evidence="1">
    <location>
        <begin position="21"/>
        <end position="42"/>
    </location>
</feature>
<reference evidence="3" key="1">
    <citation type="journal article" date="2006" name="PLoS Biol.">
        <title>Macronuclear genome sequence of the ciliate Tetrahymena thermophila, a model eukaryote.</title>
        <authorList>
            <person name="Eisen J.A."/>
            <person name="Coyne R.S."/>
            <person name="Wu M."/>
            <person name="Wu D."/>
            <person name="Thiagarajan M."/>
            <person name="Wortman J.R."/>
            <person name="Badger J.H."/>
            <person name="Ren Q."/>
            <person name="Amedeo P."/>
            <person name="Jones K.M."/>
            <person name="Tallon L.J."/>
            <person name="Delcher A.L."/>
            <person name="Salzberg S.L."/>
            <person name="Silva J.C."/>
            <person name="Haas B.J."/>
            <person name="Majoros W.H."/>
            <person name="Farzad M."/>
            <person name="Carlton J.M."/>
            <person name="Smith R.K. Jr."/>
            <person name="Garg J."/>
            <person name="Pearlman R.E."/>
            <person name="Karrer K.M."/>
            <person name="Sun L."/>
            <person name="Manning G."/>
            <person name="Elde N.C."/>
            <person name="Turkewitz A.P."/>
            <person name="Asai D.J."/>
            <person name="Wilkes D.E."/>
            <person name="Wang Y."/>
            <person name="Cai H."/>
            <person name="Collins K."/>
            <person name="Stewart B.A."/>
            <person name="Lee S.R."/>
            <person name="Wilamowska K."/>
            <person name="Weinberg Z."/>
            <person name="Ruzzo W.L."/>
            <person name="Wloga D."/>
            <person name="Gaertig J."/>
            <person name="Frankel J."/>
            <person name="Tsao C.-C."/>
            <person name="Gorovsky M.A."/>
            <person name="Keeling P.J."/>
            <person name="Waller R.F."/>
            <person name="Patron N.J."/>
            <person name="Cherry J.M."/>
            <person name="Stover N.A."/>
            <person name="Krieger C.J."/>
            <person name="del Toro C."/>
            <person name="Ryder H.F."/>
            <person name="Williamson S.C."/>
            <person name="Barbeau R.A."/>
            <person name="Hamilton E.P."/>
            <person name="Orias E."/>
        </authorList>
    </citation>
    <scope>NUCLEOTIDE SEQUENCE [LARGE SCALE GENOMIC DNA]</scope>
    <source>
        <strain evidence="3">SB210</strain>
    </source>
</reference>
<dbReference type="InParanoid" id="W7X8B7"/>
<accession>W7X8B7</accession>
<gene>
    <name evidence="2" type="ORF">TTHERM_000420397</name>
</gene>
<keyword evidence="1" id="KW-1133">Transmembrane helix</keyword>
<dbReference type="Proteomes" id="UP000009168">
    <property type="component" value="Unassembled WGS sequence"/>
</dbReference>
<dbReference type="EMBL" id="GG662536">
    <property type="protein sequence ID" value="EWS72648.1"/>
    <property type="molecule type" value="Genomic_DNA"/>
</dbReference>
<evidence type="ECO:0000256" key="1">
    <source>
        <dbReference type="SAM" id="Phobius"/>
    </source>
</evidence>
<keyword evidence="3" id="KW-1185">Reference proteome</keyword>
<dbReference type="GeneID" id="24438873"/>
<dbReference type="KEGG" id="tet:TTHERM_000420397"/>
<organism evidence="2 3">
    <name type="scientific">Tetrahymena thermophila (strain SB210)</name>
    <dbReference type="NCBI Taxonomy" id="312017"/>
    <lineage>
        <taxon>Eukaryota</taxon>
        <taxon>Sar</taxon>
        <taxon>Alveolata</taxon>
        <taxon>Ciliophora</taxon>
        <taxon>Intramacronucleata</taxon>
        <taxon>Oligohymenophorea</taxon>
        <taxon>Hymenostomatida</taxon>
        <taxon>Tetrahymenina</taxon>
        <taxon>Tetrahymenidae</taxon>
        <taxon>Tetrahymena</taxon>
    </lineage>
</organism>
<feature type="transmembrane region" description="Helical" evidence="1">
    <location>
        <begin position="48"/>
        <end position="73"/>
    </location>
</feature>
<sequence length="127" mass="15442">MVTIRSKRLNKFNLIKVSQEFVKDLQLISFISFFFLSDYWFLINDYPINFYFLFFLNLLFKLCLIDNFILHFLRFNIIEIVYQNLFYLLLVVMMVVIMQLISSLKENSFTKMICHNLTFLDSSQHLH</sequence>
<evidence type="ECO:0000313" key="2">
    <source>
        <dbReference type="EMBL" id="EWS72648.1"/>
    </source>
</evidence>
<name>W7X8B7_TETTS</name>
<evidence type="ECO:0000313" key="3">
    <source>
        <dbReference type="Proteomes" id="UP000009168"/>
    </source>
</evidence>
<keyword evidence="1" id="KW-0472">Membrane</keyword>
<feature type="transmembrane region" description="Helical" evidence="1">
    <location>
        <begin position="85"/>
        <end position="102"/>
    </location>
</feature>
<proteinExistence type="predicted"/>
<keyword evidence="1 2" id="KW-0812">Transmembrane</keyword>
<dbReference type="AlphaFoldDB" id="W7X8B7"/>
<protein>
    <submittedName>
        <fullName evidence="2">Transmembrane protein, putative</fullName>
    </submittedName>
</protein>